<evidence type="ECO:0000313" key="8">
    <source>
        <dbReference type="EMBL" id="KAK1267777.1"/>
    </source>
</evidence>
<evidence type="ECO:0000256" key="4">
    <source>
        <dbReference type="ARBA" id="ARBA00022980"/>
    </source>
</evidence>
<evidence type="ECO:0000313" key="9">
    <source>
        <dbReference type="Proteomes" id="UP001179952"/>
    </source>
</evidence>
<evidence type="ECO:0000256" key="5">
    <source>
        <dbReference type="ARBA" id="ARBA00023274"/>
    </source>
</evidence>
<feature type="compositionally biased region" description="Acidic residues" evidence="7">
    <location>
        <begin position="72"/>
        <end position="92"/>
    </location>
</feature>
<dbReference type="InterPro" id="IPR028909">
    <property type="entry name" value="bL21-like"/>
</dbReference>
<dbReference type="NCBIfam" id="TIGR00061">
    <property type="entry name" value="L21"/>
    <property type="match status" value="1"/>
</dbReference>
<comment type="similarity">
    <text evidence="1">Belongs to the bacterial ribosomal protein bL21 family.</text>
</comment>
<dbReference type="GO" id="GO:0006412">
    <property type="term" value="P:translation"/>
    <property type="evidence" value="ECO:0007669"/>
    <property type="project" value="InterPro"/>
</dbReference>
<dbReference type="GO" id="GO:0005737">
    <property type="term" value="C:cytoplasm"/>
    <property type="evidence" value="ECO:0007669"/>
    <property type="project" value="UniProtKB-ARBA"/>
</dbReference>
<protein>
    <recommendedName>
        <fullName evidence="6">Large ribosomal subunit protein bL21m</fullName>
    </recommendedName>
</protein>
<gene>
    <name evidence="8" type="ORF">QJS04_geneDACA017108</name>
</gene>
<dbReference type="SUPFAM" id="SSF141091">
    <property type="entry name" value="L21p-like"/>
    <property type="match status" value="1"/>
</dbReference>
<dbReference type="PANTHER" id="PTHR21349">
    <property type="entry name" value="50S RIBOSOMAL PROTEIN L21"/>
    <property type="match status" value="1"/>
</dbReference>
<dbReference type="Pfam" id="PF00829">
    <property type="entry name" value="Ribosomal_L21p"/>
    <property type="match status" value="1"/>
</dbReference>
<keyword evidence="2" id="KW-0699">rRNA-binding</keyword>
<organism evidence="8 9">
    <name type="scientific">Acorus gramineus</name>
    <name type="common">Dwarf sweet flag</name>
    <dbReference type="NCBI Taxonomy" id="55184"/>
    <lineage>
        <taxon>Eukaryota</taxon>
        <taxon>Viridiplantae</taxon>
        <taxon>Streptophyta</taxon>
        <taxon>Embryophyta</taxon>
        <taxon>Tracheophyta</taxon>
        <taxon>Spermatophyta</taxon>
        <taxon>Magnoliopsida</taxon>
        <taxon>Liliopsida</taxon>
        <taxon>Acoraceae</taxon>
        <taxon>Acorus</taxon>
    </lineage>
</organism>
<name>A0AAV9AUG0_ACOGR</name>
<proteinExistence type="inferred from homology"/>
<feature type="region of interest" description="Disordered" evidence="7">
    <location>
        <begin position="64"/>
        <end position="100"/>
    </location>
</feature>
<dbReference type="Proteomes" id="UP001179952">
    <property type="component" value="Unassembled WGS sequence"/>
</dbReference>
<evidence type="ECO:0000256" key="7">
    <source>
        <dbReference type="SAM" id="MobiDB-lite"/>
    </source>
</evidence>
<evidence type="ECO:0000256" key="6">
    <source>
        <dbReference type="ARBA" id="ARBA00044129"/>
    </source>
</evidence>
<dbReference type="PANTHER" id="PTHR21349:SF0">
    <property type="entry name" value="LARGE RIBOSOMAL SUBUNIT PROTEIN BL21M"/>
    <property type="match status" value="1"/>
</dbReference>
<keyword evidence="9" id="KW-1185">Reference proteome</keyword>
<dbReference type="InterPro" id="IPR036164">
    <property type="entry name" value="bL21-like_sf"/>
</dbReference>
<evidence type="ECO:0000256" key="1">
    <source>
        <dbReference type="ARBA" id="ARBA00008563"/>
    </source>
</evidence>
<dbReference type="InterPro" id="IPR018258">
    <property type="entry name" value="Ribosomal_bL21_CS"/>
</dbReference>
<comment type="caution">
    <text evidence="8">The sequence shown here is derived from an EMBL/GenBank/DDBJ whole genome shotgun (WGS) entry which is preliminary data.</text>
</comment>
<keyword evidence="5" id="KW-0687">Ribonucleoprotein</keyword>
<accession>A0AAV9AUG0</accession>
<evidence type="ECO:0000256" key="3">
    <source>
        <dbReference type="ARBA" id="ARBA00022884"/>
    </source>
</evidence>
<keyword evidence="4" id="KW-0689">Ribosomal protein</keyword>
<dbReference type="GO" id="GO:1990904">
    <property type="term" value="C:ribonucleoprotein complex"/>
    <property type="evidence" value="ECO:0007669"/>
    <property type="project" value="UniProtKB-KW"/>
</dbReference>
<dbReference type="GO" id="GO:0019843">
    <property type="term" value="F:rRNA binding"/>
    <property type="evidence" value="ECO:0007669"/>
    <property type="project" value="UniProtKB-KW"/>
</dbReference>
<dbReference type="GO" id="GO:0003735">
    <property type="term" value="F:structural constituent of ribosome"/>
    <property type="evidence" value="ECO:0007669"/>
    <property type="project" value="InterPro"/>
</dbReference>
<evidence type="ECO:0000256" key="2">
    <source>
        <dbReference type="ARBA" id="ARBA00022730"/>
    </source>
</evidence>
<sequence length="247" mass="27670">MASRRCFGALTRHCRSLLLSPTFKTLTPAPNFPPLLRNPSFTPPFRPRELERFDRLRFEAVRGFSSTTSASSDDEEGYGEESDDGDEEEEVSGADGFPDRRGLMREAAATEIGYKVVGPLDPSEQPFTPYEPVFAVVQIGSHQFKVSNGDAIYTERLKFCEVNDKLILNKVLMLGSRTQTIIGRPILPDAAVHAVVEEHALDAKVIIFKKKRRKNYRRTKGHRQELTKLRITNIQGIEEPQGAAVPA</sequence>
<dbReference type="GO" id="GO:0005840">
    <property type="term" value="C:ribosome"/>
    <property type="evidence" value="ECO:0007669"/>
    <property type="project" value="UniProtKB-KW"/>
</dbReference>
<dbReference type="EMBL" id="JAUJYN010000006">
    <property type="protein sequence ID" value="KAK1267777.1"/>
    <property type="molecule type" value="Genomic_DNA"/>
</dbReference>
<dbReference type="HAMAP" id="MF_01363">
    <property type="entry name" value="Ribosomal_bL21"/>
    <property type="match status" value="1"/>
</dbReference>
<dbReference type="PROSITE" id="PS01169">
    <property type="entry name" value="RIBOSOMAL_L21"/>
    <property type="match status" value="1"/>
</dbReference>
<keyword evidence="3" id="KW-0694">RNA-binding</keyword>
<reference evidence="8" key="2">
    <citation type="submission" date="2023-06" db="EMBL/GenBank/DDBJ databases">
        <authorList>
            <person name="Ma L."/>
            <person name="Liu K.-W."/>
            <person name="Li Z."/>
            <person name="Hsiao Y.-Y."/>
            <person name="Qi Y."/>
            <person name="Fu T."/>
            <person name="Tang G."/>
            <person name="Zhang D."/>
            <person name="Sun W.-H."/>
            <person name="Liu D.-K."/>
            <person name="Li Y."/>
            <person name="Chen G.-Z."/>
            <person name="Liu X.-D."/>
            <person name="Liao X.-Y."/>
            <person name="Jiang Y.-T."/>
            <person name="Yu X."/>
            <person name="Hao Y."/>
            <person name="Huang J."/>
            <person name="Zhao X.-W."/>
            <person name="Ke S."/>
            <person name="Chen Y.-Y."/>
            <person name="Wu W.-L."/>
            <person name="Hsu J.-L."/>
            <person name="Lin Y.-F."/>
            <person name="Huang M.-D."/>
            <person name="Li C.-Y."/>
            <person name="Huang L."/>
            <person name="Wang Z.-W."/>
            <person name="Zhao X."/>
            <person name="Zhong W.-Y."/>
            <person name="Peng D.-H."/>
            <person name="Ahmad S."/>
            <person name="Lan S."/>
            <person name="Zhang J.-S."/>
            <person name="Tsai W.-C."/>
            <person name="Van De Peer Y."/>
            <person name="Liu Z.-J."/>
        </authorList>
    </citation>
    <scope>NUCLEOTIDE SEQUENCE</scope>
    <source>
        <strain evidence="8">SCP</strain>
        <tissue evidence="8">Leaves</tissue>
    </source>
</reference>
<reference evidence="8" key="1">
    <citation type="journal article" date="2023" name="Nat. Commun.">
        <title>Diploid and tetraploid genomes of Acorus and the evolution of monocots.</title>
        <authorList>
            <person name="Ma L."/>
            <person name="Liu K.W."/>
            <person name="Li Z."/>
            <person name="Hsiao Y.Y."/>
            <person name="Qi Y."/>
            <person name="Fu T."/>
            <person name="Tang G.D."/>
            <person name="Zhang D."/>
            <person name="Sun W.H."/>
            <person name="Liu D.K."/>
            <person name="Li Y."/>
            <person name="Chen G.Z."/>
            <person name="Liu X.D."/>
            <person name="Liao X.Y."/>
            <person name="Jiang Y.T."/>
            <person name="Yu X."/>
            <person name="Hao Y."/>
            <person name="Huang J."/>
            <person name="Zhao X.W."/>
            <person name="Ke S."/>
            <person name="Chen Y.Y."/>
            <person name="Wu W.L."/>
            <person name="Hsu J.L."/>
            <person name="Lin Y.F."/>
            <person name="Huang M.D."/>
            <person name="Li C.Y."/>
            <person name="Huang L."/>
            <person name="Wang Z.W."/>
            <person name="Zhao X."/>
            <person name="Zhong W.Y."/>
            <person name="Peng D.H."/>
            <person name="Ahmad S."/>
            <person name="Lan S."/>
            <person name="Zhang J.S."/>
            <person name="Tsai W.C."/>
            <person name="Van de Peer Y."/>
            <person name="Liu Z.J."/>
        </authorList>
    </citation>
    <scope>NUCLEOTIDE SEQUENCE</scope>
    <source>
        <strain evidence="8">SCP</strain>
    </source>
</reference>
<dbReference type="AlphaFoldDB" id="A0AAV9AUG0"/>
<dbReference type="InterPro" id="IPR001787">
    <property type="entry name" value="Ribosomal_bL21"/>
</dbReference>